<evidence type="ECO:0000256" key="3">
    <source>
        <dbReference type="ARBA" id="ARBA00023163"/>
    </source>
</evidence>
<organism evidence="7 8">
    <name type="scientific">Clytia hemisphaerica</name>
    <dbReference type="NCBI Taxonomy" id="252671"/>
    <lineage>
        <taxon>Eukaryota</taxon>
        <taxon>Metazoa</taxon>
        <taxon>Cnidaria</taxon>
        <taxon>Hydrozoa</taxon>
        <taxon>Hydroidolina</taxon>
        <taxon>Leptothecata</taxon>
        <taxon>Obeliida</taxon>
        <taxon>Clytiidae</taxon>
        <taxon>Clytia</taxon>
    </lineage>
</organism>
<feature type="compositionally biased region" description="Polar residues" evidence="5">
    <location>
        <begin position="431"/>
        <end position="451"/>
    </location>
</feature>
<feature type="compositionally biased region" description="Polar residues" evidence="5">
    <location>
        <begin position="357"/>
        <end position="376"/>
    </location>
</feature>
<dbReference type="OrthoDB" id="10044343at2759"/>
<dbReference type="Pfam" id="PF01388">
    <property type="entry name" value="ARID"/>
    <property type="match status" value="1"/>
</dbReference>
<proteinExistence type="predicted"/>
<feature type="compositionally biased region" description="Polar residues" evidence="5">
    <location>
        <begin position="52"/>
        <end position="70"/>
    </location>
</feature>
<protein>
    <recommendedName>
        <fullName evidence="6">ARID domain-containing protein</fullName>
    </recommendedName>
</protein>
<dbReference type="PROSITE" id="PS51011">
    <property type="entry name" value="ARID"/>
    <property type="match status" value="1"/>
</dbReference>
<dbReference type="GO" id="GO:0006357">
    <property type="term" value="P:regulation of transcription by RNA polymerase II"/>
    <property type="evidence" value="ECO:0007669"/>
    <property type="project" value="InterPro"/>
</dbReference>
<dbReference type="GO" id="GO:0005634">
    <property type="term" value="C:nucleus"/>
    <property type="evidence" value="ECO:0007669"/>
    <property type="project" value="TreeGrafter"/>
</dbReference>
<dbReference type="InterPro" id="IPR045147">
    <property type="entry name" value="ARI3A/B/C"/>
</dbReference>
<feature type="compositionally biased region" description="Polar residues" evidence="5">
    <location>
        <begin position="489"/>
        <end position="500"/>
    </location>
</feature>
<name>A0A7M5V8Q6_9CNID</name>
<feature type="compositionally biased region" description="Polar residues" evidence="5">
    <location>
        <begin position="129"/>
        <end position="142"/>
    </location>
</feature>
<dbReference type="SMART" id="SM00501">
    <property type="entry name" value="BRIGHT"/>
    <property type="match status" value="1"/>
</dbReference>
<dbReference type="GO" id="GO:0003677">
    <property type="term" value="F:DNA binding"/>
    <property type="evidence" value="ECO:0007669"/>
    <property type="project" value="UniProtKB-KW"/>
</dbReference>
<evidence type="ECO:0000256" key="2">
    <source>
        <dbReference type="ARBA" id="ARBA00023125"/>
    </source>
</evidence>
<dbReference type="InterPro" id="IPR036431">
    <property type="entry name" value="ARID_dom_sf"/>
</dbReference>
<dbReference type="Gene3D" id="1.10.150.60">
    <property type="entry name" value="ARID DNA-binding domain"/>
    <property type="match status" value="1"/>
</dbReference>
<dbReference type="SUPFAM" id="SSF46774">
    <property type="entry name" value="ARID-like"/>
    <property type="match status" value="1"/>
</dbReference>
<dbReference type="AlphaFoldDB" id="A0A7M5V8Q6"/>
<keyword evidence="1" id="KW-0805">Transcription regulation</keyword>
<dbReference type="InterPro" id="IPR001606">
    <property type="entry name" value="ARID_dom"/>
</dbReference>
<feature type="compositionally biased region" description="Low complexity" evidence="5">
    <location>
        <begin position="157"/>
        <end position="166"/>
    </location>
</feature>
<dbReference type="PANTHER" id="PTHR15348">
    <property type="entry name" value="AT-RICH INTERACTIVE DOMAIN-CONTAINING PROTEIN ARID DOMAIN- CONTAINING PROTEIN DEAD RINGER PROTEIN B-CELL REGULATOR OF IGH TRANSCRIPTION BRIGHT"/>
    <property type="match status" value="1"/>
</dbReference>
<feature type="compositionally biased region" description="Basic and acidic residues" evidence="5">
    <location>
        <begin position="377"/>
        <end position="411"/>
    </location>
</feature>
<feature type="region of interest" description="Disordered" evidence="5">
    <location>
        <begin position="1"/>
        <end position="206"/>
    </location>
</feature>
<dbReference type="RefSeq" id="XP_066937004.1">
    <property type="nucleotide sequence ID" value="XM_067080903.1"/>
</dbReference>
<feature type="compositionally biased region" description="Basic and acidic residues" evidence="5">
    <location>
        <begin position="418"/>
        <end position="430"/>
    </location>
</feature>
<evidence type="ECO:0000313" key="8">
    <source>
        <dbReference type="Proteomes" id="UP000594262"/>
    </source>
</evidence>
<dbReference type="EnsemblMetazoa" id="CLYHEMT009504.3">
    <property type="protein sequence ID" value="CLYHEMP009504.3"/>
    <property type="gene ID" value="CLYHEMG009504"/>
</dbReference>
<evidence type="ECO:0000256" key="4">
    <source>
        <dbReference type="ARBA" id="ARBA00023242"/>
    </source>
</evidence>
<feature type="domain" description="ARID" evidence="6">
    <location>
        <begin position="234"/>
        <end position="325"/>
    </location>
</feature>
<sequence length="547" mass="63801">MAGESEEKLNQKDEEQKIELTTMTIKNEVIDDVSPTGYPRPESASPSGYPRHSSTSYRRYPSENQTAESRSSLEDWDDEPESPSRFPASKVTLINEEPEQRGQHYYESYQTRQSPDPRRRIDQELNLDADSQSPKSPGFYSNETRRSNPDLSKYDRQSSSQRSSGSPHESIEHSTIKRQFSRPDESLKRNTIVEPPPVREHRFEGAYKTTGGDAAEKVWLYEENIKKLYNLDKNPQRQIFLDEFFSYRRTHGLYCKIPVIARKPLDVFLLYSIVQKYGGFEQTMKNRMWSQIARELELPRTMTSGAFTLKLKYIRLLYQFECYKVKKQVNKSILFNEASILPEQMSQMNDHVPQHLSIHQQQNPAYRQHQQTSKSSSNDHRRGNDDYYRERRDEHSRENMMRVKQRDDQFNERPTFSKTDRNRYSPHRDTGGSSPSSNNDIVLRSSTPPSSDRNHRDHHRRLPPSIHSRKRGVHEELDDDTDTGTSGSQPKSPRLDTQSVSRFSVDVVESSRDSIVLKVRMNNDVFEGVLECTQRGDIRDYAAEQKM</sequence>
<accession>A0A7M5V8Q6</accession>
<keyword evidence="8" id="KW-1185">Reference proteome</keyword>
<dbReference type="GeneID" id="136824915"/>
<evidence type="ECO:0000313" key="7">
    <source>
        <dbReference type="EnsemblMetazoa" id="CLYHEMP009504.3"/>
    </source>
</evidence>
<dbReference type="Proteomes" id="UP000594262">
    <property type="component" value="Unplaced"/>
</dbReference>
<dbReference type="EnsemblMetazoa" id="CLYHEMT009504.1">
    <property type="protein sequence ID" value="CLYHEMP009504.1"/>
    <property type="gene ID" value="CLYHEMG009504"/>
</dbReference>
<dbReference type="EnsemblMetazoa" id="CLYHEMT009504.2">
    <property type="protein sequence ID" value="CLYHEMP009504.2"/>
    <property type="gene ID" value="CLYHEMG009504"/>
</dbReference>
<evidence type="ECO:0000256" key="5">
    <source>
        <dbReference type="SAM" id="MobiDB-lite"/>
    </source>
</evidence>
<evidence type="ECO:0000259" key="6">
    <source>
        <dbReference type="PROSITE" id="PS51011"/>
    </source>
</evidence>
<keyword evidence="2" id="KW-0238">DNA-binding</keyword>
<evidence type="ECO:0000256" key="1">
    <source>
        <dbReference type="ARBA" id="ARBA00023015"/>
    </source>
</evidence>
<reference evidence="7" key="1">
    <citation type="submission" date="2021-01" db="UniProtKB">
        <authorList>
            <consortium name="EnsemblMetazoa"/>
        </authorList>
    </citation>
    <scope>IDENTIFICATION</scope>
</reference>
<feature type="region of interest" description="Disordered" evidence="5">
    <location>
        <begin position="356"/>
        <end position="500"/>
    </location>
</feature>
<dbReference type="RefSeq" id="XP_066937002.1">
    <property type="nucleotide sequence ID" value="XM_067080901.1"/>
</dbReference>
<feature type="compositionally biased region" description="Basic and acidic residues" evidence="5">
    <location>
        <begin position="143"/>
        <end position="156"/>
    </location>
</feature>
<feature type="compositionally biased region" description="Basic residues" evidence="5">
    <location>
        <begin position="456"/>
        <end position="472"/>
    </location>
</feature>
<dbReference type="PANTHER" id="PTHR15348:SF0">
    <property type="entry name" value="PROTEIN DEAD RINGER"/>
    <property type="match status" value="1"/>
</dbReference>
<feature type="compositionally biased region" description="Basic and acidic residues" evidence="5">
    <location>
        <begin position="1"/>
        <end position="18"/>
    </location>
</feature>
<keyword evidence="3" id="KW-0804">Transcription</keyword>
<feature type="compositionally biased region" description="Basic and acidic residues" evidence="5">
    <location>
        <begin position="169"/>
        <end position="188"/>
    </location>
</feature>
<keyword evidence="4" id="KW-0539">Nucleus</keyword>
<dbReference type="SMART" id="SM01014">
    <property type="entry name" value="ARID"/>
    <property type="match status" value="1"/>
</dbReference>